<dbReference type="GO" id="GO:0003954">
    <property type="term" value="F:NADH dehydrogenase activity"/>
    <property type="evidence" value="ECO:0007669"/>
    <property type="project" value="TreeGrafter"/>
</dbReference>
<keyword evidence="7" id="KW-0999">Mitochondrion inner membrane</keyword>
<dbReference type="GeneTree" id="ENSGT00730000111303"/>
<comment type="similarity">
    <text evidence="16">Belongs to the complex I subunit 5 family.</text>
</comment>
<dbReference type="Bgee" id="ENSPREG00000000033">
    <property type="expression patterns" value="Expressed in head and 1 other cell type or tissue"/>
</dbReference>
<feature type="transmembrane region" description="Helical" evidence="16">
    <location>
        <begin position="374"/>
        <end position="393"/>
    </location>
</feature>
<dbReference type="PANTHER" id="PTHR42829">
    <property type="entry name" value="NADH-UBIQUINONE OXIDOREDUCTASE CHAIN 5"/>
    <property type="match status" value="1"/>
</dbReference>
<keyword evidence="12 16" id="KW-0830">Ubiquinone</keyword>
<dbReference type="InterPro" id="IPR010934">
    <property type="entry name" value="NADH_DH_su5_C"/>
</dbReference>
<evidence type="ECO:0000256" key="15">
    <source>
        <dbReference type="ARBA" id="ARBA00049551"/>
    </source>
</evidence>
<keyword evidence="8" id="KW-1278">Translocase</keyword>
<dbReference type="NCBIfam" id="TIGR01974">
    <property type="entry name" value="NDH_I_L"/>
    <property type="match status" value="1"/>
</dbReference>
<dbReference type="EC" id="7.1.1.2" evidence="2 16"/>
<dbReference type="AlphaFoldDB" id="A0A023UMH3"/>
<keyword evidence="11 16" id="KW-0520">NAD</keyword>
<keyword evidence="10 16" id="KW-1133">Transmembrane helix</keyword>
<feature type="domain" description="NADH dehydrogenase subunit 5 C-terminal" evidence="19">
    <location>
        <begin position="428"/>
        <end position="609"/>
    </location>
</feature>
<feature type="transmembrane region" description="Helical" evidence="16">
    <location>
        <begin position="279"/>
        <end position="300"/>
    </location>
</feature>
<evidence type="ECO:0000256" key="10">
    <source>
        <dbReference type="ARBA" id="ARBA00022989"/>
    </source>
</evidence>
<comment type="subcellular location">
    <subcellularLocation>
        <location evidence="1">Mitochondrion inner membrane</location>
        <topology evidence="1">Multi-pass membrane protein</topology>
    </subcellularLocation>
</comment>
<reference evidence="21" key="2">
    <citation type="submission" date="2025-05" db="UniProtKB">
        <authorList>
            <consortium name="Ensembl"/>
        </authorList>
    </citation>
    <scope>IDENTIFICATION</scope>
    <source>
        <strain evidence="21">Guanapo</strain>
    </source>
</reference>
<feature type="transmembrane region" description="Helical" evidence="16">
    <location>
        <begin position="494"/>
        <end position="513"/>
    </location>
</feature>
<feature type="transmembrane region" description="Helical" evidence="16">
    <location>
        <begin position="47"/>
        <end position="73"/>
    </location>
</feature>
<feature type="transmembrane region" description="Helical" evidence="16">
    <location>
        <begin position="215"/>
        <end position="235"/>
    </location>
</feature>
<sequence>MHSTALFLPSCMMIIFLILLYPVLTTFNPNPLSHDWALTKTKTAIKLAFFISLLPLFLLFDQGAETITTTWSWMNTLTFDININFKFDSYSCIFTPVALYVTWSILEFASWYMHSDPQMNRFFKYLLIFLIAMIILVTANNMFQLFIGWEGVGIMSFLLIGWWYGRTDANTAALQAVLYNRIGDIGLILMMAWTATHLNSWDLQQMFILSNNHNLTLPLLGLILAATGKSAQFSLHPWLPSAMEGPTPVSALLHSSTMVVAGIFLLIRLNPMLENNKIALTTCLCLGALTTLFTAICALTQNDIKKIVAFSTSSQLGLMMVTIGLNQPQLAFLHICTHAFFKAMLFLCSGSIIHSLNDEQDIRKMGGMHHLAPLTSSCLTIGSLALTGTPFLAGFFSKDAIIEALNTSYLNAWALTLTLIATSFTAAYSLRIIFFVSMNHPRFNPLPPINENNPAVINPIKRLAWGSIIAGFLITMNFLPINTPPMTMPTSLKLSALIVTIMGLFTAMELASLSSKQFKQVPNLNLHHFSNMLGFFPHIMHRFTPQTNLTLGQMIATQTIDQTWLEKSGPKAIYSLNIRPITTTSNIQQGMIKTYLSLFFLTTLITIALLMF</sequence>
<feature type="transmembrane region" description="Helical" evidence="16">
    <location>
        <begin position="177"/>
        <end position="195"/>
    </location>
</feature>
<feature type="transmembrane region" description="Helical" evidence="16">
    <location>
        <begin position="6"/>
        <end position="27"/>
    </location>
</feature>
<dbReference type="InterPro" id="IPR001750">
    <property type="entry name" value="ND/Mrp_TM"/>
</dbReference>
<feature type="transmembrane region" description="Helical" evidence="16">
    <location>
        <begin position="413"/>
        <end position="436"/>
    </location>
</feature>
<evidence type="ECO:0000256" key="6">
    <source>
        <dbReference type="ARBA" id="ARBA00022692"/>
    </source>
</evidence>
<keyword evidence="14 16" id="KW-0472">Membrane</keyword>
<dbReference type="EMBL" id="KJ460033">
    <property type="protein sequence ID" value="AHY04276.1"/>
    <property type="molecule type" value="Genomic_DNA"/>
</dbReference>
<evidence type="ECO:0000256" key="1">
    <source>
        <dbReference type="ARBA" id="ARBA00004448"/>
    </source>
</evidence>
<dbReference type="PRINTS" id="PR01434">
    <property type="entry name" value="NADHDHGNASE5"/>
</dbReference>
<feature type="transmembrane region" description="Helical" evidence="16">
    <location>
        <begin position="331"/>
        <end position="353"/>
    </location>
</feature>
<dbReference type="KEGG" id="pret:19590705"/>
<feature type="transmembrane region" description="Helical" evidence="16">
    <location>
        <begin position="594"/>
        <end position="611"/>
    </location>
</feature>
<keyword evidence="6 16" id="KW-0812">Transmembrane</keyword>
<geneLocation type="mitochondrion" evidence="20 21"/>
<feature type="transmembrane region" description="Helical" evidence="16">
    <location>
        <begin position="307"/>
        <end position="325"/>
    </location>
</feature>
<dbReference type="Pfam" id="PF00361">
    <property type="entry name" value="Proton_antipo_M"/>
    <property type="match status" value="1"/>
</dbReference>
<evidence type="ECO:0000259" key="19">
    <source>
        <dbReference type="Pfam" id="PF06455"/>
    </source>
</evidence>
<feature type="transmembrane region" description="Helical" evidence="16">
    <location>
        <begin position="463"/>
        <end position="482"/>
    </location>
</feature>
<evidence type="ECO:0000259" key="17">
    <source>
        <dbReference type="Pfam" id="PF00361"/>
    </source>
</evidence>
<feature type="transmembrane region" description="Helical" evidence="16">
    <location>
        <begin position="122"/>
        <end position="139"/>
    </location>
</feature>
<feature type="transmembrane region" description="Helical" evidence="16">
    <location>
        <begin position="247"/>
        <end position="267"/>
    </location>
</feature>
<dbReference type="GO" id="GO:0015990">
    <property type="term" value="P:electron transport coupled proton transport"/>
    <property type="evidence" value="ECO:0007669"/>
    <property type="project" value="TreeGrafter"/>
</dbReference>
<dbReference type="InterPro" id="IPR003945">
    <property type="entry name" value="NU5C-like"/>
</dbReference>
<evidence type="ECO:0000256" key="13">
    <source>
        <dbReference type="ARBA" id="ARBA00023128"/>
    </source>
</evidence>
<dbReference type="STRING" id="8081.ENSPREP00000000012"/>
<dbReference type="Pfam" id="PF06455">
    <property type="entry name" value="NADH5_C"/>
    <property type="match status" value="1"/>
</dbReference>
<feature type="domain" description="NADH:quinone oxidoreductase/Mrp antiporter transmembrane" evidence="17">
    <location>
        <begin position="139"/>
        <end position="423"/>
    </location>
</feature>
<evidence type="ECO:0000256" key="12">
    <source>
        <dbReference type="ARBA" id="ARBA00023075"/>
    </source>
</evidence>
<evidence type="ECO:0000259" key="18">
    <source>
        <dbReference type="Pfam" id="PF00662"/>
    </source>
</evidence>
<comment type="catalytic activity">
    <reaction evidence="15 16">
        <text>a ubiquinone + NADH + 5 H(+)(in) = a ubiquinol + NAD(+) + 4 H(+)(out)</text>
        <dbReference type="Rhea" id="RHEA:29091"/>
        <dbReference type="Rhea" id="RHEA-COMP:9565"/>
        <dbReference type="Rhea" id="RHEA-COMP:9566"/>
        <dbReference type="ChEBI" id="CHEBI:15378"/>
        <dbReference type="ChEBI" id="CHEBI:16389"/>
        <dbReference type="ChEBI" id="CHEBI:17976"/>
        <dbReference type="ChEBI" id="CHEBI:57540"/>
        <dbReference type="ChEBI" id="CHEBI:57945"/>
        <dbReference type="EC" id="7.1.1.2"/>
    </reaction>
</comment>
<feature type="transmembrane region" description="Helical" evidence="16">
    <location>
        <begin position="145"/>
        <end position="165"/>
    </location>
</feature>
<keyword evidence="13 16" id="KW-0496">Mitochondrion</keyword>
<evidence type="ECO:0000256" key="4">
    <source>
        <dbReference type="ARBA" id="ARBA00022448"/>
    </source>
</evidence>
<proteinExistence type="inferred from homology"/>
<feature type="domain" description="NADH-Ubiquinone oxidoreductase (complex I) chain 5 N-terminal" evidence="18">
    <location>
        <begin position="73"/>
        <end position="123"/>
    </location>
</feature>
<reference evidence="20 22" key="1">
    <citation type="submission" date="2014-02" db="EMBL/GenBank/DDBJ databases">
        <title>Complete mitochondrial genome of a female high predation Guanapo guppy (Poecilia reticulata).</title>
        <authorList>
            <person name="Kunstner A."/>
        </authorList>
    </citation>
    <scope>NUCLEOTIDE SEQUENCE</scope>
    <source>
        <strain evidence="21 22">Guanapo</strain>
    </source>
</reference>
<dbReference type="OrthoDB" id="10069788at2759"/>
<evidence type="ECO:0000256" key="7">
    <source>
        <dbReference type="ARBA" id="ARBA00022792"/>
    </source>
</evidence>
<dbReference type="OMA" id="GVGIMSF"/>
<keyword evidence="5" id="KW-0679">Respiratory chain</keyword>
<dbReference type="GO" id="GO:0042773">
    <property type="term" value="P:ATP synthesis coupled electron transport"/>
    <property type="evidence" value="ECO:0007669"/>
    <property type="project" value="InterPro"/>
</dbReference>
<keyword evidence="9" id="KW-0249">Electron transport</keyword>
<dbReference type="PANTHER" id="PTHR42829:SF2">
    <property type="entry name" value="NADH-UBIQUINONE OXIDOREDUCTASE CHAIN 5"/>
    <property type="match status" value="1"/>
</dbReference>
<name>A0A023UMH3_POERE</name>
<evidence type="ECO:0000313" key="20">
    <source>
        <dbReference type="EMBL" id="AHY04276.1"/>
    </source>
</evidence>
<evidence type="ECO:0000256" key="8">
    <source>
        <dbReference type="ARBA" id="ARBA00022967"/>
    </source>
</evidence>
<evidence type="ECO:0000256" key="14">
    <source>
        <dbReference type="ARBA" id="ARBA00023136"/>
    </source>
</evidence>
<dbReference type="InterPro" id="IPR001516">
    <property type="entry name" value="Proton_antipo_N"/>
</dbReference>
<comment type="function">
    <text evidence="16">Core subunit of the mitochondrial membrane respiratory chain NADH dehydrogenase (Complex I) which catalyzes electron transfer from NADH through the respiratory chain, using ubiquinone as an electron acceptor. Essential for the catalytic activity and assembly of complex I.</text>
</comment>
<feature type="transmembrane region" description="Helical" evidence="16">
    <location>
        <begin position="93"/>
        <end position="113"/>
    </location>
</feature>
<accession>A0A023UMH3</accession>
<evidence type="ECO:0000256" key="3">
    <source>
        <dbReference type="ARBA" id="ARBA00021096"/>
    </source>
</evidence>
<dbReference type="GO" id="GO:0005743">
    <property type="term" value="C:mitochondrial inner membrane"/>
    <property type="evidence" value="ECO:0007669"/>
    <property type="project" value="UniProtKB-SubCell"/>
</dbReference>
<gene>
    <name evidence="20" type="primary">ND5</name>
</gene>
<evidence type="ECO:0000256" key="11">
    <source>
        <dbReference type="ARBA" id="ARBA00023027"/>
    </source>
</evidence>
<dbReference type="GeneID" id="19590705"/>
<dbReference type="RefSeq" id="YP_009037672.1">
    <property type="nucleotide sequence ID" value="NC_024238.1"/>
</dbReference>
<dbReference type="Pfam" id="PF00662">
    <property type="entry name" value="Proton_antipo_N"/>
    <property type="match status" value="1"/>
</dbReference>
<dbReference type="CTD" id="4540"/>
<evidence type="ECO:0000256" key="9">
    <source>
        <dbReference type="ARBA" id="ARBA00022982"/>
    </source>
</evidence>
<evidence type="ECO:0000256" key="2">
    <source>
        <dbReference type="ARBA" id="ARBA00012944"/>
    </source>
</evidence>
<protein>
    <recommendedName>
        <fullName evidence="3 16">NADH-ubiquinone oxidoreductase chain 5</fullName>
        <ecNumber evidence="2 16">7.1.1.2</ecNumber>
    </recommendedName>
</protein>
<organism evidence="20">
    <name type="scientific">Poecilia reticulata</name>
    <name type="common">Guppy</name>
    <name type="synonym">Acanthophacelus reticulatus</name>
    <dbReference type="NCBI Taxonomy" id="8081"/>
    <lineage>
        <taxon>Eukaryota</taxon>
        <taxon>Metazoa</taxon>
        <taxon>Chordata</taxon>
        <taxon>Craniata</taxon>
        <taxon>Vertebrata</taxon>
        <taxon>Euteleostomi</taxon>
        <taxon>Actinopterygii</taxon>
        <taxon>Neopterygii</taxon>
        <taxon>Teleostei</taxon>
        <taxon>Neoteleostei</taxon>
        <taxon>Acanthomorphata</taxon>
        <taxon>Ovalentaria</taxon>
        <taxon>Atherinomorphae</taxon>
        <taxon>Cyprinodontiformes</taxon>
        <taxon>Poeciliidae</taxon>
        <taxon>Poeciliinae</taxon>
        <taxon>Poecilia</taxon>
    </lineage>
</organism>
<dbReference type="InterPro" id="IPR018393">
    <property type="entry name" value="NADHpl_OxRdtase_5_subgr"/>
</dbReference>
<evidence type="ECO:0000313" key="22">
    <source>
        <dbReference type="Proteomes" id="UP000242638"/>
    </source>
</evidence>
<evidence type="ECO:0000256" key="16">
    <source>
        <dbReference type="RuleBase" id="RU003404"/>
    </source>
</evidence>
<keyword evidence="4 16" id="KW-0813">Transport</keyword>
<evidence type="ECO:0000313" key="21">
    <source>
        <dbReference type="Ensembl" id="ENSPREP00000000012.1"/>
    </source>
</evidence>
<dbReference type="Ensembl" id="ENSPRET00000000033.1">
    <property type="protein sequence ID" value="ENSPREP00000000012.1"/>
    <property type="gene ID" value="ENSPREG00000000033.1"/>
</dbReference>
<dbReference type="GO" id="GO:0008137">
    <property type="term" value="F:NADH dehydrogenase (ubiquinone) activity"/>
    <property type="evidence" value="ECO:0007669"/>
    <property type="project" value="UniProtKB-EC"/>
</dbReference>
<dbReference type="Proteomes" id="UP000242638">
    <property type="component" value="Mitochondrion"/>
</dbReference>
<keyword evidence="22" id="KW-1185">Reference proteome</keyword>
<evidence type="ECO:0000256" key="5">
    <source>
        <dbReference type="ARBA" id="ARBA00022660"/>
    </source>
</evidence>